<organism evidence="1">
    <name type="scientific">bioreactor metagenome</name>
    <dbReference type="NCBI Taxonomy" id="1076179"/>
    <lineage>
        <taxon>unclassified sequences</taxon>
        <taxon>metagenomes</taxon>
        <taxon>ecological metagenomes</taxon>
    </lineage>
</organism>
<protein>
    <submittedName>
        <fullName evidence="1">Uncharacterized protein</fullName>
    </submittedName>
</protein>
<name>A0A644XPR7_9ZZZZ</name>
<proteinExistence type="predicted"/>
<sequence length="109" mass="12597">MTYGLFDVNLGTGYAILDDINEIKKMNKMLKVKLTCGYMTTAYLHFRIIKNDRAVFFAEIFAEEDNNEGIQSPYIGWTEIAKENSLINFLKKFRPVEKDSVSKFLTTKP</sequence>
<accession>A0A644XPR7</accession>
<gene>
    <name evidence="1" type="ORF">SDC9_64170</name>
</gene>
<dbReference type="AlphaFoldDB" id="A0A644XPR7"/>
<comment type="caution">
    <text evidence="1">The sequence shown here is derived from an EMBL/GenBank/DDBJ whole genome shotgun (WGS) entry which is preliminary data.</text>
</comment>
<dbReference type="EMBL" id="VSSQ01002858">
    <property type="protein sequence ID" value="MPM17771.1"/>
    <property type="molecule type" value="Genomic_DNA"/>
</dbReference>
<reference evidence="1" key="1">
    <citation type="submission" date="2019-08" db="EMBL/GenBank/DDBJ databases">
        <authorList>
            <person name="Kucharzyk K."/>
            <person name="Murdoch R.W."/>
            <person name="Higgins S."/>
            <person name="Loffler F."/>
        </authorList>
    </citation>
    <scope>NUCLEOTIDE SEQUENCE</scope>
</reference>
<evidence type="ECO:0000313" key="1">
    <source>
        <dbReference type="EMBL" id="MPM17771.1"/>
    </source>
</evidence>